<feature type="chain" id="PRO_5015695565" description="Ricin B lectin domain-containing protein" evidence="1">
    <location>
        <begin position="26"/>
        <end position="534"/>
    </location>
</feature>
<name>A0A2S5A8N7_9SPHI</name>
<evidence type="ECO:0000256" key="1">
    <source>
        <dbReference type="SAM" id="SignalP"/>
    </source>
</evidence>
<protein>
    <recommendedName>
        <fullName evidence="2">Ricin B lectin domain-containing protein</fullName>
    </recommendedName>
</protein>
<feature type="domain" description="Ricin B lectin" evidence="2">
    <location>
        <begin position="436"/>
        <end position="513"/>
    </location>
</feature>
<dbReference type="AlphaFoldDB" id="A0A2S5A8N7"/>
<dbReference type="EMBL" id="PQVF01000002">
    <property type="protein sequence ID" value="POY38473.1"/>
    <property type="molecule type" value="Genomic_DNA"/>
</dbReference>
<evidence type="ECO:0000313" key="3">
    <source>
        <dbReference type="EMBL" id="POY38473.1"/>
    </source>
</evidence>
<gene>
    <name evidence="3" type="ORF">C3K47_03510</name>
</gene>
<dbReference type="Pfam" id="PF14200">
    <property type="entry name" value="RicinB_lectin_2"/>
    <property type="match status" value="1"/>
</dbReference>
<evidence type="ECO:0000313" key="4">
    <source>
        <dbReference type="Proteomes" id="UP000236893"/>
    </source>
</evidence>
<dbReference type="Proteomes" id="UP000236893">
    <property type="component" value="Unassembled WGS sequence"/>
</dbReference>
<accession>A0A2S5A8N7</accession>
<sequence length="534" mass="59467">MKKLITLKLHLASAIMLLSFNLTQAQDFKKLDFDPQRDGFHFPNNFVNYPRTLNTKGLCGGMSLAVFNYWRSKIPVPTHDNSGNYWSGEVIDGKRINECVPPENSALWGYIFGLQLSSYASYSRTVVLPGFDTDENHFNWSLGDEFPRIVQAINQGKFVLLGLRNAVAGVLLGHQVLVYGYDKRYNRIFIYDPNFNDQQILIDLDIKSRTLIHKYANGAPTGNNYRSYFVALELDPNSTDVFTASSRPTYTDIVTLGAPTVTNPPSSSTGKRIYGDGIQISLRARNIGAFPSNVRSFFIRAITPDNRIYDFPMQSSIGNLNIIAAQIEFTLNTSIPVFGNMAGAYQLIPMYYNKFGVPIRMCLNDLTLNNIGIVEMVDKTETKNSSPFATPAVYRMNTVFSGKAVEVESSCFSNGRKVQQFSQNNADGPCAPDGTQQQWKIALDAAGSAQFRVINMKYGKCLDIENNNLVVSDRSNNSTQFWFLERAAEGQYYIKSAGNGRYIQVNTMNNGEALTLGGSAPSGINNLFKITTVQ</sequence>
<dbReference type="Gene3D" id="2.80.10.50">
    <property type="match status" value="2"/>
</dbReference>
<dbReference type="OrthoDB" id="1396774at2"/>
<dbReference type="PROSITE" id="PS50231">
    <property type="entry name" value="RICIN_B_LECTIN"/>
    <property type="match status" value="1"/>
</dbReference>
<dbReference type="RefSeq" id="WP_103787730.1">
    <property type="nucleotide sequence ID" value="NZ_PQVF01000002.1"/>
</dbReference>
<keyword evidence="4" id="KW-1185">Reference proteome</keyword>
<evidence type="ECO:0000259" key="2">
    <source>
        <dbReference type="Pfam" id="PF14200"/>
    </source>
</evidence>
<reference evidence="3 4" key="1">
    <citation type="submission" date="2018-01" db="EMBL/GenBank/DDBJ databases">
        <authorList>
            <person name="Gaut B.S."/>
            <person name="Morton B.R."/>
            <person name="Clegg M.T."/>
            <person name="Duvall M.R."/>
        </authorList>
    </citation>
    <scope>NUCLEOTIDE SEQUENCE [LARGE SCALE GENOMIC DNA]</scope>
    <source>
        <strain evidence="3 4">HR-AV</strain>
    </source>
</reference>
<organism evidence="3 4">
    <name type="scientific">Solitalea longa</name>
    <dbReference type="NCBI Taxonomy" id="2079460"/>
    <lineage>
        <taxon>Bacteria</taxon>
        <taxon>Pseudomonadati</taxon>
        <taxon>Bacteroidota</taxon>
        <taxon>Sphingobacteriia</taxon>
        <taxon>Sphingobacteriales</taxon>
        <taxon>Sphingobacteriaceae</taxon>
        <taxon>Solitalea</taxon>
    </lineage>
</organism>
<keyword evidence="1" id="KW-0732">Signal</keyword>
<dbReference type="CDD" id="cd00161">
    <property type="entry name" value="beta-trefoil_Ricin-like"/>
    <property type="match status" value="1"/>
</dbReference>
<feature type="signal peptide" evidence="1">
    <location>
        <begin position="1"/>
        <end position="25"/>
    </location>
</feature>
<dbReference type="InterPro" id="IPR035992">
    <property type="entry name" value="Ricin_B-like_lectins"/>
</dbReference>
<comment type="caution">
    <text evidence="3">The sequence shown here is derived from an EMBL/GenBank/DDBJ whole genome shotgun (WGS) entry which is preliminary data.</text>
</comment>
<dbReference type="InterPro" id="IPR000772">
    <property type="entry name" value="Ricin_B_lectin"/>
</dbReference>
<dbReference type="SUPFAM" id="SSF50370">
    <property type="entry name" value="Ricin B-like lectins"/>
    <property type="match status" value="1"/>
</dbReference>
<proteinExistence type="predicted"/>